<reference evidence="1 2" key="1">
    <citation type="submission" date="2018-03" db="EMBL/GenBank/DDBJ databases">
        <title>Genomic Encyclopedia of Type Strains, Phase III (KMG-III): the genomes of soil and plant-associated and newly described type strains.</title>
        <authorList>
            <person name="Whitman W."/>
        </authorList>
    </citation>
    <scope>NUCLEOTIDE SEQUENCE [LARGE SCALE GENOMIC DNA]</scope>
    <source>
        <strain evidence="1 2">CGMCC 4.7104</strain>
    </source>
</reference>
<keyword evidence="2" id="KW-1185">Reference proteome</keyword>
<accession>A0A2T0N277</accession>
<dbReference type="Proteomes" id="UP000238312">
    <property type="component" value="Unassembled WGS sequence"/>
</dbReference>
<evidence type="ECO:0000313" key="2">
    <source>
        <dbReference type="Proteomes" id="UP000238312"/>
    </source>
</evidence>
<protein>
    <submittedName>
        <fullName evidence="1">Uncharacterized protein</fullName>
    </submittedName>
</protein>
<comment type="caution">
    <text evidence="1">The sequence shown here is derived from an EMBL/GenBank/DDBJ whole genome shotgun (WGS) entry which is preliminary data.</text>
</comment>
<gene>
    <name evidence="1" type="ORF">B0I32_106218</name>
</gene>
<sequence length="39" mass="4295">MTVLVEIIAKPADVEIIEDMEQLLAPQKCSCSASDDQPY</sequence>
<evidence type="ECO:0000313" key="1">
    <source>
        <dbReference type="EMBL" id="PRX66082.1"/>
    </source>
</evidence>
<dbReference type="AlphaFoldDB" id="A0A2T0N277"/>
<proteinExistence type="predicted"/>
<name>A0A2T0N277_9ACTN</name>
<dbReference type="EMBL" id="PVNG01000006">
    <property type="protein sequence ID" value="PRX66082.1"/>
    <property type="molecule type" value="Genomic_DNA"/>
</dbReference>
<organism evidence="1 2">
    <name type="scientific">Nonomuraea fuscirosea</name>
    <dbReference type="NCBI Taxonomy" id="1291556"/>
    <lineage>
        <taxon>Bacteria</taxon>
        <taxon>Bacillati</taxon>
        <taxon>Actinomycetota</taxon>
        <taxon>Actinomycetes</taxon>
        <taxon>Streptosporangiales</taxon>
        <taxon>Streptosporangiaceae</taxon>
        <taxon>Nonomuraea</taxon>
    </lineage>
</organism>